<evidence type="ECO:0000256" key="2">
    <source>
        <dbReference type="ARBA" id="ARBA00022737"/>
    </source>
</evidence>
<evidence type="ECO:0000313" key="10">
    <source>
        <dbReference type="Proteomes" id="UP000289738"/>
    </source>
</evidence>
<dbReference type="InterPro" id="IPR036576">
    <property type="entry name" value="WRKY_dom_sf"/>
</dbReference>
<keyword evidence="4" id="KW-0238">DNA-binding</keyword>
<accession>A0A445EC86</accession>
<keyword evidence="5" id="KW-0804">Transcription</keyword>
<dbReference type="GO" id="GO:0043565">
    <property type="term" value="F:sequence-specific DNA binding"/>
    <property type="evidence" value="ECO:0007669"/>
    <property type="project" value="InterPro"/>
</dbReference>
<evidence type="ECO:0000256" key="6">
    <source>
        <dbReference type="ARBA" id="ARBA00023242"/>
    </source>
</evidence>
<dbReference type="SUPFAM" id="SSF118290">
    <property type="entry name" value="WRKY DNA-binding domain"/>
    <property type="match status" value="1"/>
</dbReference>
<dbReference type="PANTHER" id="PTHR31221">
    <property type="entry name" value="WRKY TRANSCRIPTION FACTOR PROTEIN 1-RELATED"/>
    <property type="match status" value="1"/>
</dbReference>
<dbReference type="Gene3D" id="2.20.25.80">
    <property type="entry name" value="WRKY domain"/>
    <property type="match status" value="1"/>
</dbReference>
<keyword evidence="2" id="KW-0677">Repeat</keyword>
<comment type="subcellular location">
    <subcellularLocation>
        <location evidence="1">Nucleus</location>
    </subcellularLocation>
</comment>
<gene>
    <name evidence="9" type="ORF">Ahy_A02g007309</name>
</gene>
<reference evidence="9 10" key="1">
    <citation type="submission" date="2019-01" db="EMBL/GenBank/DDBJ databases">
        <title>Sequencing of cultivated peanut Arachis hypogaea provides insights into genome evolution and oil improvement.</title>
        <authorList>
            <person name="Chen X."/>
        </authorList>
    </citation>
    <scope>NUCLEOTIDE SEQUENCE [LARGE SCALE GENOMIC DNA]</scope>
    <source>
        <strain evidence="10">cv. Fuhuasheng</strain>
        <tissue evidence="9">Leaves</tissue>
    </source>
</reference>
<dbReference type="PROSITE" id="PS50811">
    <property type="entry name" value="WRKY"/>
    <property type="match status" value="1"/>
</dbReference>
<evidence type="ECO:0000256" key="1">
    <source>
        <dbReference type="ARBA" id="ARBA00004123"/>
    </source>
</evidence>
<organism evidence="9 10">
    <name type="scientific">Arachis hypogaea</name>
    <name type="common">Peanut</name>
    <dbReference type="NCBI Taxonomy" id="3818"/>
    <lineage>
        <taxon>Eukaryota</taxon>
        <taxon>Viridiplantae</taxon>
        <taxon>Streptophyta</taxon>
        <taxon>Embryophyta</taxon>
        <taxon>Tracheophyta</taxon>
        <taxon>Spermatophyta</taxon>
        <taxon>Magnoliopsida</taxon>
        <taxon>eudicotyledons</taxon>
        <taxon>Gunneridae</taxon>
        <taxon>Pentapetalae</taxon>
        <taxon>rosids</taxon>
        <taxon>fabids</taxon>
        <taxon>Fabales</taxon>
        <taxon>Fabaceae</taxon>
        <taxon>Papilionoideae</taxon>
        <taxon>50 kb inversion clade</taxon>
        <taxon>dalbergioids sensu lato</taxon>
        <taxon>Dalbergieae</taxon>
        <taxon>Pterocarpus clade</taxon>
        <taxon>Arachis</taxon>
    </lineage>
</organism>
<dbReference type="PANTHER" id="PTHR31221:SF338">
    <property type="entry name" value="OS08G0499300 PROTEIN"/>
    <property type="match status" value="1"/>
</dbReference>
<feature type="region of interest" description="Disordered" evidence="7">
    <location>
        <begin position="92"/>
        <end position="137"/>
    </location>
</feature>
<feature type="domain" description="WRKY" evidence="8">
    <location>
        <begin position="126"/>
        <end position="184"/>
    </location>
</feature>
<keyword evidence="3" id="KW-0805">Transcription regulation</keyword>
<dbReference type="FunFam" id="2.20.25.80:FF:000006">
    <property type="entry name" value="WRKY transcription factor"/>
    <property type="match status" value="1"/>
</dbReference>
<evidence type="ECO:0000256" key="7">
    <source>
        <dbReference type="SAM" id="MobiDB-lite"/>
    </source>
</evidence>
<dbReference type="GO" id="GO:0005634">
    <property type="term" value="C:nucleus"/>
    <property type="evidence" value="ECO:0007669"/>
    <property type="project" value="UniProtKB-SubCell"/>
</dbReference>
<dbReference type="InterPro" id="IPR044810">
    <property type="entry name" value="WRKY_plant"/>
</dbReference>
<dbReference type="GO" id="GO:0003700">
    <property type="term" value="F:DNA-binding transcription factor activity"/>
    <property type="evidence" value="ECO:0007669"/>
    <property type="project" value="InterPro"/>
</dbReference>
<evidence type="ECO:0000256" key="4">
    <source>
        <dbReference type="ARBA" id="ARBA00023125"/>
    </source>
</evidence>
<evidence type="ECO:0000256" key="5">
    <source>
        <dbReference type="ARBA" id="ARBA00023163"/>
    </source>
</evidence>
<evidence type="ECO:0000259" key="8">
    <source>
        <dbReference type="PROSITE" id="PS50811"/>
    </source>
</evidence>
<dbReference type="InterPro" id="IPR003657">
    <property type="entry name" value="WRKY_dom"/>
</dbReference>
<sequence length="199" mass="22023">MRETSLSFFNALFAQPSLTTRKIPFISNGNISSDAPERCKDNNFNDIYASSFAFKPTTDLGSSFYQGAAKKMNPITIAQQSLPGVEDTVGVSVEHSPQLKEQTDEEGEPRGNGDSMAAGFGGAPSEDGYNGRKYGQKQVKGSEYPRSYYKCTHSNCPVKDKVEQSHEGHITKIIYKGVHNYPKPPPNRRFKNSFDQPSK</sequence>
<feature type="region of interest" description="Disordered" evidence="7">
    <location>
        <begin position="177"/>
        <end position="199"/>
    </location>
</feature>
<keyword evidence="10" id="KW-1185">Reference proteome</keyword>
<comment type="caution">
    <text evidence="9">The sequence shown here is derived from an EMBL/GenBank/DDBJ whole genome shotgun (WGS) entry which is preliminary data.</text>
</comment>
<evidence type="ECO:0000256" key="3">
    <source>
        <dbReference type="ARBA" id="ARBA00023015"/>
    </source>
</evidence>
<dbReference type="Proteomes" id="UP000289738">
    <property type="component" value="Chromosome A02"/>
</dbReference>
<dbReference type="Pfam" id="PF03106">
    <property type="entry name" value="WRKY"/>
    <property type="match status" value="1"/>
</dbReference>
<proteinExistence type="predicted"/>
<protein>
    <recommendedName>
        <fullName evidence="8">WRKY domain-containing protein</fullName>
    </recommendedName>
</protein>
<keyword evidence="6" id="KW-0539">Nucleus</keyword>
<evidence type="ECO:0000313" key="9">
    <source>
        <dbReference type="EMBL" id="RYR73038.1"/>
    </source>
</evidence>
<dbReference type="AlphaFoldDB" id="A0A445EC86"/>
<dbReference type="STRING" id="3818.A0A445EC86"/>
<dbReference type="SMART" id="SM00774">
    <property type="entry name" value="WRKY"/>
    <property type="match status" value="1"/>
</dbReference>
<name>A0A445EC86_ARAHY</name>
<dbReference type="EMBL" id="SDMP01000002">
    <property type="protein sequence ID" value="RYR73038.1"/>
    <property type="molecule type" value="Genomic_DNA"/>
</dbReference>